<gene>
    <name evidence="1" type="ORF">ASPVEDRAFT_590613</name>
</gene>
<proteinExistence type="predicted"/>
<dbReference type="GeneID" id="63730961"/>
<reference evidence="2" key="1">
    <citation type="journal article" date="2017" name="Genome Biol.">
        <title>Comparative genomics reveals high biological diversity and specific adaptations in the industrially and medically important fungal genus Aspergillus.</title>
        <authorList>
            <person name="de Vries R.P."/>
            <person name="Riley R."/>
            <person name="Wiebenga A."/>
            <person name="Aguilar-Osorio G."/>
            <person name="Amillis S."/>
            <person name="Uchima C.A."/>
            <person name="Anderluh G."/>
            <person name="Asadollahi M."/>
            <person name="Askin M."/>
            <person name="Barry K."/>
            <person name="Battaglia E."/>
            <person name="Bayram O."/>
            <person name="Benocci T."/>
            <person name="Braus-Stromeyer S.A."/>
            <person name="Caldana C."/>
            <person name="Canovas D."/>
            <person name="Cerqueira G.C."/>
            <person name="Chen F."/>
            <person name="Chen W."/>
            <person name="Choi C."/>
            <person name="Clum A."/>
            <person name="Dos Santos R.A."/>
            <person name="Damasio A.R."/>
            <person name="Diallinas G."/>
            <person name="Emri T."/>
            <person name="Fekete E."/>
            <person name="Flipphi M."/>
            <person name="Freyberg S."/>
            <person name="Gallo A."/>
            <person name="Gournas C."/>
            <person name="Habgood R."/>
            <person name="Hainaut M."/>
            <person name="Harispe M.L."/>
            <person name="Henrissat B."/>
            <person name="Hilden K.S."/>
            <person name="Hope R."/>
            <person name="Hossain A."/>
            <person name="Karabika E."/>
            <person name="Karaffa L."/>
            <person name="Karanyi Z."/>
            <person name="Krasevec N."/>
            <person name="Kuo A."/>
            <person name="Kusch H."/>
            <person name="LaButti K."/>
            <person name="Lagendijk E.L."/>
            <person name="Lapidus A."/>
            <person name="Levasseur A."/>
            <person name="Lindquist E."/>
            <person name="Lipzen A."/>
            <person name="Logrieco A.F."/>
            <person name="MacCabe A."/>
            <person name="Maekelae M.R."/>
            <person name="Malavazi I."/>
            <person name="Melin P."/>
            <person name="Meyer V."/>
            <person name="Mielnichuk N."/>
            <person name="Miskei M."/>
            <person name="Molnar A.P."/>
            <person name="Mule G."/>
            <person name="Ngan C.Y."/>
            <person name="Orejas M."/>
            <person name="Orosz E."/>
            <person name="Ouedraogo J.P."/>
            <person name="Overkamp K.M."/>
            <person name="Park H.-S."/>
            <person name="Perrone G."/>
            <person name="Piumi F."/>
            <person name="Punt P.J."/>
            <person name="Ram A.F."/>
            <person name="Ramon A."/>
            <person name="Rauscher S."/>
            <person name="Record E."/>
            <person name="Riano-Pachon D.M."/>
            <person name="Robert V."/>
            <person name="Roehrig J."/>
            <person name="Ruller R."/>
            <person name="Salamov A."/>
            <person name="Salih N.S."/>
            <person name="Samson R.A."/>
            <person name="Sandor E."/>
            <person name="Sanguinetti M."/>
            <person name="Schuetze T."/>
            <person name="Sepcic K."/>
            <person name="Shelest E."/>
            <person name="Sherlock G."/>
            <person name="Sophianopoulou V."/>
            <person name="Squina F.M."/>
            <person name="Sun H."/>
            <person name="Susca A."/>
            <person name="Todd R.B."/>
            <person name="Tsang A."/>
            <person name="Unkles S.E."/>
            <person name="van de Wiele N."/>
            <person name="van Rossen-Uffink D."/>
            <person name="Oliveira J.V."/>
            <person name="Vesth T.C."/>
            <person name="Visser J."/>
            <person name="Yu J.-H."/>
            <person name="Zhou M."/>
            <person name="Andersen M.R."/>
            <person name="Archer D.B."/>
            <person name="Baker S.E."/>
            <person name="Benoit I."/>
            <person name="Brakhage A.A."/>
            <person name="Braus G.H."/>
            <person name="Fischer R."/>
            <person name="Frisvad J.C."/>
            <person name="Goldman G.H."/>
            <person name="Houbraken J."/>
            <person name="Oakley B."/>
            <person name="Pocsi I."/>
            <person name="Scazzocchio C."/>
            <person name="Seiboth B."/>
            <person name="vanKuyk P.A."/>
            <person name="Wortman J."/>
            <person name="Dyer P.S."/>
            <person name="Grigoriev I.V."/>
        </authorList>
    </citation>
    <scope>NUCLEOTIDE SEQUENCE [LARGE SCALE GENOMIC DNA]</scope>
    <source>
        <strain evidence="2">CBS 583.65</strain>
    </source>
</reference>
<dbReference type="RefSeq" id="XP_040666579.1">
    <property type="nucleotide sequence ID" value="XM_040815450.1"/>
</dbReference>
<evidence type="ECO:0000313" key="1">
    <source>
        <dbReference type="EMBL" id="OJJ00817.1"/>
    </source>
</evidence>
<protein>
    <submittedName>
        <fullName evidence="1">Uncharacterized protein</fullName>
    </submittedName>
</protein>
<sequence length="74" mass="8055">MMAFLIMASLHNTGGISQTQISTFIFAVCSCMQLRKENLQKNIGPAIWNDAWADCLAVGLVCKSELHSLAIQGL</sequence>
<dbReference type="VEuPathDB" id="FungiDB:ASPVEDRAFT_590613"/>
<evidence type="ECO:0000313" key="2">
    <source>
        <dbReference type="Proteomes" id="UP000184073"/>
    </source>
</evidence>
<dbReference type="EMBL" id="KV878127">
    <property type="protein sequence ID" value="OJJ00817.1"/>
    <property type="molecule type" value="Genomic_DNA"/>
</dbReference>
<organism evidence="1 2">
    <name type="scientific">Aspergillus versicolor CBS 583.65</name>
    <dbReference type="NCBI Taxonomy" id="1036611"/>
    <lineage>
        <taxon>Eukaryota</taxon>
        <taxon>Fungi</taxon>
        <taxon>Dikarya</taxon>
        <taxon>Ascomycota</taxon>
        <taxon>Pezizomycotina</taxon>
        <taxon>Eurotiomycetes</taxon>
        <taxon>Eurotiomycetidae</taxon>
        <taxon>Eurotiales</taxon>
        <taxon>Aspergillaceae</taxon>
        <taxon>Aspergillus</taxon>
        <taxon>Aspergillus subgen. Nidulantes</taxon>
    </lineage>
</organism>
<dbReference type="Proteomes" id="UP000184073">
    <property type="component" value="Unassembled WGS sequence"/>
</dbReference>
<keyword evidence="2" id="KW-1185">Reference proteome</keyword>
<accession>A0A1L9PH12</accession>
<dbReference type="AlphaFoldDB" id="A0A1L9PH12"/>
<name>A0A1L9PH12_ASPVE</name>